<reference evidence="2" key="1">
    <citation type="submission" date="2016-07" db="EMBL/GenBank/DDBJ databases">
        <title>Mitochondrial genome evolution in stichotrich ciliates.</title>
        <authorList>
            <person name="Chen X."/>
            <person name="Landweber L."/>
        </authorList>
    </citation>
    <scope>NUCLEOTIDE SEQUENCE</scope>
</reference>
<gene>
    <name evidence="2" type="primary">orf549</name>
</gene>
<dbReference type="EMBL" id="KX524144">
    <property type="protein sequence ID" value="ASY95742.1"/>
    <property type="molecule type" value="Genomic_DNA"/>
</dbReference>
<protein>
    <submittedName>
        <fullName evidence="2">Uncharacterized protein</fullName>
    </submittedName>
</protein>
<evidence type="ECO:0000256" key="1">
    <source>
        <dbReference type="SAM" id="Phobius"/>
    </source>
</evidence>
<name>A0A3Q8BXA1_STYLE</name>
<organism evidence="2">
    <name type="scientific">Stylonychia lemnae</name>
    <name type="common">Ciliate</name>
    <dbReference type="NCBI Taxonomy" id="5949"/>
    <lineage>
        <taxon>Eukaryota</taxon>
        <taxon>Sar</taxon>
        <taxon>Alveolata</taxon>
        <taxon>Ciliophora</taxon>
        <taxon>Intramacronucleata</taxon>
        <taxon>Spirotrichea</taxon>
        <taxon>Stichotrichia</taxon>
        <taxon>Sporadotrichida</taxon>
        <taxon>Oxytrichidae</taxon>
        <taxon>Stylonychinae</taxon>
        <taxon>Stylonychia</taxon>
    </lineage>
</organism>
<feature type="transmembrane region" description="Helical" evidence="1">
    <location>
        <begin position="96"/>
        <end position="113"/>
    </location>
</feature>
<sequence>MRFILNLHFLWLNVSYASYRKTSWRFCCSFFLSIIFLISIHINIVYGTNYKFVSSYTSMNNSFSPQQNLIKFKNHFKNLNFYSMPTSILFIVRKRLNIVFMLLFFIFFLFFSIY</sequence>
<geneLocation type="mitochondrion" evidence="2"/>
<dbReference type="AlphaFoldDB" id="A0A3Q8BXA1"/>
<accession>A0A3Q8BXA1</accession>
<keyword evidence="1" id="KW-0472">Membrane</keyword>
<evidence type="ECO:0000313" key="2">
    <source>
        <dbReference type="EMBL" id="ASY95742.1"/>
    </source>
</evidence>
<keyword evidence="1" id="KW-0812">Transmembrane</keyword>
<proteinExistence type="predicted"/>
<keyword evidence="2" id="KW-0496">Mitochondrion</keyword>
<keyword evidence="1" id="KW-1133">Transmembrane helix</keyword>
<feature type="transmembrane region" description="Helical" evidence="1">
    <location>
        <begin position="23"/>
        <end position="46"/>
    </location>
</feature>